<keyword evidence="3" id="KW-1185">Reference proteome</keyword>
<evidence type="ECO:0000313" key="2">
    <source>
        <dbReference type="EMBL" id="GAY74260.1"/>
    </source>
</evidence>
<dbReference type="AlphaFoldDB" id="A0A401FPF2"/>
<proteinExistence type="predicted"/>
<evidence type="ECO:0000313" key="3">
    <source>
        <dbReference type="Proteomes" id="UP000286974"/>
    </source>
</evidence>
<reference evidence="2 3" key="1">
    <citation type="submission" date="2017-11" db="EMBL/GenBank/DDBJ databases">
        <title>Draft Genome Sequence of Lactobacillus curieae NBRC 111893 isolated from Koso, a Japanese sugar-Vegetable Fermented Beverage.</title>
        <authorList>
            <person name="Chiou T.Y."/>
            <person name="Oshima K."/>
            <person name="Suda W."/>
            <person name="Hattori M."/>
            <person name="Takahashi T."/>
        </authorList>
    </citation>
    <scope>NUCLEOTIDE SEQUENCE [LARGE SCALE GENOMIC DNA]</scope>
    <source>
        <strain evidence="2 3">NBRC111893</strain>
    </source>
</reference>
<dbReference type="Proteomes" id="UP000286974">
    <property type="component" value="Unassembled WGS sequence"/>
</dbReference>
<accession>A0A401FPF2</accession>
<protein>
    <submittedName>
        <fullName evidence="2">Uncharacterized protein</fullName>
    </submittedName>
</protein>
<feature type="transmembrane region" description="Helical" evidence="1">
    <location>
        <begin position="32"/>
        <end position="48"/>
    </location>
</feature>
<feature type="transmembrane region" description="Helical" evidence="1">
    <location>
        <begin position="7"/>
        <end position="26"/>
    </location>
</feature>
<keyword evidence="1" id="KW-0472">Membrane</keyword>
<organism evidence="2 3">
    <name type="scientific">Lentilactobacillus kosonis</name>
    <dbReference type="NCBI Taxonomy" id="2810561"/>
    <lineage>
        <taxon>Bacteria</taxon>
        <taxon>Bacillati</taxon>
        <taxon>Bacillota</taxon>
        <taxon>Bacilli</taxon>
        <taxon>Lactobacillales</taxon>
        <taxon>Lactobacillaceae</taxon>
        <taxon>Lentilactobacillus</taxon>
    </lineage>
</organism>
<sequence length="90" mass="10623">MDIKMQYLSIAITVFLIIELIANFFMPIFPPLFLGIWLLILYVLYLAERIDDLIVTHKINKLREVAEKEIEELVRAYGEKIGDEEKHDRS</sequence>
<name>A0A401FPF2_9LACO</name>
<keyword evidence="1" id="KW-0812">Transmembrane</keyword>
<comment type="caution">
    <text evidence="2">The sequence shown here is derived from an EMBL/GenBank/DDBJ whole genome shotgun (WGS) entry which is preliminary data.</text>
</comment>
<keyword evidence="1" id="KW-1133">Transmembrane helix</keyword>
<evidence type="ECO:0000256" key="1">
    <source>
        <dbReference type="SAM" id="Phobius"/>
    </source>
</evidence>
<gene>
    <name evidence="2" type="ORF">NBRC111893_2406</name>
</gene>
<dbReference type="EMBL" id="BEXA01000008">
    <property type="protein sequence ID" value="GAY74260.1"/>
    <property type="molecule type" value="Genomic_DNA"/>
</dbReference>